<gene>
    <name evidence="8" type="primary">TBLA0B01240</name>
    <name evidence="8" type="ORF">TBLA_0B01240</name>
</gene>
<dbReference type="GeneID" id="14493967"/>
<dbReference type="eggNOG" id="KOG4618">
    <property type="taxonomic scope" value="Eukaryota"/>
</dbReference>
<dbReference type="GO" id="GO:0005758">
    <property type="term" value="C:mitochondrial intermembrane space"/>
    <property type="evidence" value="ECO:0007669"/>
    <property type="project" value="UniProtKB-SubCell"/>
</dbReference>
<dbReference type="OrthoDB" id="9971592at2759"/>
<dbReference type="InterPro" id="IPR009069">
    <property type="entry name" value="Cys_alpha_HP_mot_SF"/>
</dbReference>
<evidence type="ECO:0000256" key="7">
    <source>
        <dbReference type="SAM" id="MobiDB-lite"/>
    </source>
</evidence>
<dbReference type="EMBL" id="HE806317">
    <property type="protein sequence ID" value="CCH58967.1"/>
    <property type="molecule type" value="Genomic_DNA"/>
</dbReference>
<organism evidence="8 9">
    <name type="scientific">Henningerozyma blattae (strain ATCC 34711 / CBS 6284 / DSM 70876 / NBRC 10599 / NRRL Y-10934 / UCD 77-7)</name>
    <name type="common">Yeast</name>
    <name type="synonym">Tetrapisispora blattae</name>
    <dbReference type="NCBI Taxonomy" id="1071380"/>
    <lineage>
        <taxon>Eukaryota</taxon>
        <taxon>Fungi</taxon>
        <taxon>Dikarya</taxon>
        <taxon>Ascomycota</taxon>
        <taxon>Saccharomycotina</taxon>
        <taxon>Saccharomycetes</taxon>
        <taxon>Saccharomycetales</taxon>
        <taxon>Saccharomycetaceae</taxon>
        <taxon>Henningerozyma</taxon>
    </lineage>
</organism>
<protein>
    <recommendedName>
        <fullName evidence="6">Cytochrome c oxidase-assembly factor COX23, mitochondrial</fullName>
    </recommendedName>
</protein>
<dbReference type="PANTHER" id="PTHR46811">
    <property type="entry name" value="COILED-COIL-HELIX-COILED-COIL-HELIX DOMAIN-CONTAINING PROTEIN 7"/>
    <property type="match status" value="1"/>
</dbReference>
<evidence type="ECO:0000256" key="6">
    <source>
        <dbReference type="ARBA" id="ARBA00041104"/>
    </source>
</evidence>
<evidence type="ECO:0000256" key="2">
    <source>
        <dbReference type="ARBA" id="ARBA00004569"/>
    </source>
</evidence>
<dbReference type="PANTHER" id="PTHR46811:SF1">
    <property type="entry name" value="COILED-COIL-HELIX-COILED-COIL-HELIX DOMAIN-CONTAINING PROTEIN 7"/>
    <property type="match status" value="1"/>
</dbReference>
<name>I2GXW5_HENB6</name>
<dbReference type="STRING" id="1071380.I2GXW5"/>
<keyword evidence="9" id="KW-1185">Reference proteome</keyword>
<evidence type="ECO:0000256" key="4">
    <source>
        <dbReference type="ARBA" id="ARBA00023157"/>
    </source>
</evidence>
<dbReference type="SUPFAM" id="SSF47072">
    <property type="entry name" value="Cysteine alpha-hairpin motif"/>
    <property type="match status" value="1"/>
</dbReference>
<dbReference type="FunCoup" id="I2GXW5">
    <property type="interactions" value="16"/>
</dbReference>
<dbReference type="InParanoid" id="I2GXW5"/>
<accession>I2GXW5</accession>
<dbReference type="Proteomes" id="UP000002866">
    <property type="component" value="Chromosome 2"/>
</dbReference>
<dbReference type="HOGENOM" id="CLU_153383_1_0_1"/>
<evidence type="ECO:0000256" key="1">
    <source>
        <dbReference type="ARBA" id="ARBA00003875"/>
    </source>
</evidence>
<keyword evidence="3" id="KW-0496">Mitochondrion</keyword>
<comment type="subcellular location">
    <subcellularLocation>
        <location evidence="2">Mitochondrion intermembrane space</location>
    </subcellularLocation>
</comment>
<evidence type="ECO:0000256" key="3">
    <source>
        <dbReference type="ARBA" id="ARBA00023128"/>
    </source>
</evidence>
<dbReference type="PROSITE" id="PS51808">
    <property type="entry name" value="CHCH"/>
    <property type="match status" value="1"/>
</dbReference>
<keyword evidence="4" id="KW-1015">Disulfide bond</keyword>
<evidence type="ECO:0000313" key="8">
    <source>
        <dbReference type="EMBL" id="CCH58967.1"/>
    </source>
</evidence>
<dbReference type="InterPro" id="IPR051040">
    <property type="entry name" value="COX23"/>
</dbReference>
<evidence type="ECO:0000256" key="5">
    <source>
        <dbReference type="ARBA" id="ARBA00038264"/>
    </source>
</evidence>
<comment type="similarity">
    <text evidence="5">Belongs to the COX23 family.</text>
</comment>
<sequence length="119" mass="13568">MTAKAPTQSSPESNPAKQLENGSVVQNDPTNVSFVHHDPDNHVTTFQYFPDKPTSTMTRFNFADKESSKFYDPCHESAQMSVRCMTDHPDDHKTVCAEFFAAYRDCKKAWIDAKKRGEY</sequence>
<reference evidence="8 9" key="1">
    <citation type="journal article" date="2011" name="Proc. Natl. Acad. Sci. U.S.A.">
        <title>Evolutionary erosion of yeast sex chromosomes by mating-type switching accidents.</title>
        <authorList>
            <person name="Gordon J.L."/>
            <person name="Armisen D."/>
            <person name="Proux-Wera E."/>
            <person name="Oheigeartaigh S.S."/>
            <person name="Byrne K.P."/>
            <person name="Wolfe K.H."/>
        </authorList>
    </citation>
    <scope>NUCLEOTIDE SEQUENCE [LARGE SCALE GENOMIC DNA]</scope>
    <source>
        <strain evidence="9">ATCC 34711 / CBS 6284 / DSM 70876 / NBRC 10599 / NRRL Y-10934 / UCD 77-7</strain>
    </source>
</reference>
<dbReference type="AlphaFoldDB" id="I2GXW5"/>
<dbReference type="RefSeq" id="XP_004178486.1">
    <property type="nucleotide sequence ID" value="XM_004178438.1"/>
</dbReference>
<comment type="function">
    <text evidence="1">Required for the assembly of cytochrome c oxidase.</text>
</comment>
<feature type="region of interest" description="Disordered" evidence="7">
    <location>
        <begin position="1"/>
        <end position="31"/>
    </location>
</feature>
<proteinExistence type="inferred from homology"/>
<dbReference type="GO" id="GO:0033108">
    <property type="term" value="P:mitochondrial respiratory chain complex assembly"/>
    <property type="evidence" value="ECO:0007669"/>
    <property type="project" value="TreeGrafter"/>
</dbReference>
<dbReference type="KEGG" id="tbl:TBLA_0B01240"/>
<evidence type="ECO:0000313" key="9">
    <source>
        <dbReference type="Proteomes" id="UP000002866"/>
    </source>
</evidence>